<dbReference type="AlphaFoldDB" id="A0A059XVM3"/>
<sequence>MKKHKKDKVLYFIFHSFSLSCFALAFLILLSLIIISQVYGSKIKNGEILAYGLIWSMLALLILFVIMHIIAIPFALNYYRYRFFELGDELLTWFNIFFILTSIIALPRWREQYELQQKNELKNLAKKSKNDKNDEQ</sequence>
<dbReference type="KEGG" id="mcr:MCFN_00445"/>
<accession>A0A059XVM3</accession>
<proteinExistence type="predicted"/>
<keyword evidence="2" id="KW-1185">Reference proteome</keyword>
<dbReference type="RefSeq" id="WP_038561069.1">
    <property type="nucleotide sequence ID" value="NZ_AP018940.1"/>
</dbReference>
<name>A0A059XVM3_9BACT</name>
<evidence type="ECO:0000313" key="2">
    <source>
        <dbReference type="Proteomes" id="UP000027088"/>
    </source>
</evidence>
<gene>
    <name evidence="1" type="ORF">MCFN_00445</name>
</gene>
<organism evidence="1 2">
    <name type="scientific">Mycoplasmopsis californica</name>
    <dbReference type="NCBI Taxonomy" id="2113"/>
    <lineage>
        <taxon>Bacteria</taxon>
        <taxon>Bacillati</taxon>
        <taxon>Mycoplasmatota</taxon>
        <taxon>Mycoplasmoidales</taxon>
        <taxon>Metamycoplasmataceae</taxon>
        <taxon>Mycoplasmopsis</taxon>
    </lineage>
</organism>
<dbReference type="Proteomes" id="UP000027088">
    <property type="component" value="Chromosome"/>
</dbReference>
<dbReference type="PROSITE" id="PS51257">
    <property type="entry name" value="PROKAR_LIPOPROTEIN"/>
    <property type="match status" value="1"/>
</dbReference>
<dbReference type="EMBL" id="CP007521">
    <property type="protein sequence ID" value="AIA29262.1"/>
    <property type="molecule type" value="Genomic_DNA"/>
</dbReference>
<evidence type="ECO:0000313" key="1">
    <source>
        <dbReference type="EMBL" id="AIA29262.1"/>
    </source>
</evidence>
<protein>
    <submittedName>
        <fullName evidence="1">Uncharacterized protein</fullName>
    </submittedName>
</protein>
<reference evidence="1 2" key="1">
    <citation type="journal article" date="2014" name="Genome Announc.">
        <title>Complete Genome Sequence of the Bovine Mastitis Pathogen Mycoplasma californicum Strain ST-6T (ATCC 33461T).</title>
        <authorList>
            <person name="Calcutt M.J."/>
            <person name="Foecking M.F."/>
            <person name="Fox L.K."/>
        </authorList>
    </citation>
    <scope>NUCLEOTIDE SEQUENCE [LARGE SCALE GENOMIC DNA]</scope>
    <source>
        <strain evidence="1 2">ST-6</strain>
    </source>
</reference>